<dbReference type="Proteomes" id="UP000179258">
    <property type="component" value="Unassembled WGS sequence"/>
</dbReference>
<reference evidence="2 3" key="1">
    <citation type="journal article" date="2016" name="Nat. Commun.">
        <title>Thousands of microbial genomes shed light on interconnected biogeochemical processes in an aquifer system.</title>
        <authorList>
            <person name="Anantharaman K."/>
            <person name="Brown C.T."/>
            <person name="Hug L.A."/>
            <person name="Sharon I."/>
            <person name="Castelle C.J."/>
            <person name="Probst A.J."/>
            <person name="Thomas B.C."/>
            <person name="Singh A."/>
            <person name="Wilkins M.J."/>
            <person name="Karaoz U."/>
            <person name="Brodie E.L."/>
            <person name="Williams K.H."/>
            <person name="Hubbard S.S."/>
            <person name="Banfield J.F."/>
        </authorList>
    </citation>
    <scope>NUCLEOTIDE SEQUENCE [LARGE SCALE GENOMIC DNA]</scope>
</reference>
<dbReference type="CDD" id="cd04179">
    <property type="entry name" value="DPM_DPG-synthase_like"/>
    <property type="match status" value="1"/>
</dbReference>
<dbReference type="InterPro" id="IPR029044">
    <property type="entry name" value="Nucleotide-diphossugar_trans"/>
</dbReference>
<evidence type="ECO:0000259" key="1">
    <source>
        <dbReference type="Pfam" id="PF00535"/>
    </source>
</evidence>
<evidence type="ECO:0000313" key="3">
    <source>
        <dbReference type="Proteomes" id="UP000179258"/>
    </source>
</evidence>
<accession>A0A1G2R2Q6</accession>
<gene>
    <name evidence="2" type="ORF">A3D59_04170</name>
</gene>
<dbReference type="Gene3D" id="3.90.550.10">
    <property type="entry name" value="Spore Coat Polysaccharide Biosynthesis Protein SpsA, Chain A"/>
    <property type="match status" value="1"/>
</dbReference>
<proteinExistence type="predicted"/>
<feature type="domain" description="Glycosyltransferase 2-like" evidence="1">
    <location>
        <begin position="4"/>
        <end position="165"/>
    </location>
</feature>
<evidence type="ECO:0000313" key="2">
    <source>
        <dbReference type="EMBL" id="OHA66868.1"/>
    </source>
</evidence>
<sequence length="226" mass="25304">MDFSIILPAYNEADNLPLLLGNLKEDLDKLQIKYEIIVVDNGSLDNTVEVLNSLKAEISSLRVAKCPEKGFGGCVLWGLAAAEGEVLGFMDADRQIAPEYLVEIYQKLKSGNLDFCKAVRVSRNDGLARAVISRVYNFIFSLMFGVNAQDINGKPKIFTRELYDKINLISKDWFLDAEIMIKIGRANCARGEVPISFLARKGGASGIHPLTVFEFAKNMIYWRFKI</sequence>
<protein>
    <recommendedName>
        <fullName evidence="1">Glycosyltransferase 2-like domain-containing protein</fullName>
    </recommendedName>
</protein>
<dbReference type="PANTHER" id="PTHR48090:SF7">
    <property type="entry name" value="RFBJ PROTEIN"/>
    <property type="match status" value="1"/>
</dbReference>
<organism evidence="2 3">
    <name type="scientific">Candidatus Wildermuthbacteria bacterium RIFCSPHIGHO2_02_FULL_47_17</name>
    <dbReference type="NCBI Taxonomy" id="1802452"/>
    <lineage>
        <taxon>Bacteria</taxon>
        <taxon>Candidatus Wildermuthiibacteriota</taxon>
    </lineage>
</organism>
<dbReference type="EMBL" id="MHTX01000050">
    <property type="protein sequence ID" value="OHA66868.1"/>
    <property type="molecule type" value="Genomic_DNA"/>
</dbReference>
<dbReference type="InterPro" id="IPR050256">
    <property type="entry name" value="Glycosyltransferase_2"/>
</dbReference>
<name>A0A1G2R2Q6_9BACT</name>
<dbReference type="AlphaFoldDB" id="A0A1G2R2Q6"/>
<dbReference type="InterPro" id="IPR001173">
    <property type="entry name" value="Glyco_trans_2-like"/>
</dbReference>
<dbReference type="SUPFAM" id="SSF53448">
    <property type="entry name" value="Nucleotide-diphospho-sugar transferases"/>
    <property type="match status" value="1"/>
</dbReference>
<comment type="caution">
    <text evidence="2">The sequence shown here is derived from an EMBL/GenBank/DDBJ whole genome shotgun (WGS) entry which is preliminary data.</text>
</comment>
<dbReference type="Pfam" id="PF00535">
    <property type="entry name" value="Glycos_transf_2"/>
    <property type="match status" value="1"/>
</dbReference>
<dbReference type="PANTHER" id="PTHR48090">
    <property type="entry name" value="UNDECAPRENYL-PHOSPHATE 4-DEOXY-4-FORMAMIDO-L-ARABINOSE TRANSFERASE-RELATED"/>
    <property type="match status" value="1"/>
</dbReference>